<organism evidence="1 2">
    <name type="scientific">Rattus norvegicus</name>
    <name type="common">Rat</name>
    <dbReference type="NCBI Taxonomy" id="10116"/>
    <lineage>
        <taxon>Eukaryota</taxon>
        <taxon>Metazoa</taxon>
        <taxon>Chordata</taxon>
        <taxon>Craniata</taxon>
        <taxon>Vertebrata</taxon>
        <taxon>Euteleostomi</taxon>
        <taxon>Mammalia</taxon>
        <taxon>Eutheria</taxon>
        <taxon>Euarchontoglires</taxon>
        <taxon>Glires</taxon>
        <taxon>Rodentia</taxon>
        <taxon>Myomorpha</taxon>
        <taxon>Muroidea</taxon>
        <taxon>Muridae</taxon>
        <taxon>Murinae</taxon>
        <taxon>Rattus</taxon>
    </lineage>
</organism>
<dbReference type="AlphaFoldDB" id="A6K3M7"/>
<accession>A6K3M7</accession>
<proteinExistence type="predicted"/>
<protein>
    <submittedName>
        <fullName evidence="1">RCG51806</fullName>
    </submittedName>
</protein>
<evidence type="ECO:0000313" key="2">
    <source>
        <dbReference type="Proteomes" id="UP000234681"/>
    </source>
</evidence>
<sequence length="148" mass="17372">MPLLCFPLVGGTHVLLHRVWNQRHRESRTQAILKKLSTRLFTDYGHHLARPQSCNKCSKLRFIKRKHVLSTRHCGNRLRLQLSRVPSNCRLRNKAVQGNFTHRHTVIKGTEEQLQVRKLGKTSVQWQMTTEPRPLLWMVRKSLRTPLG</sequence>
<evidence type="ECO:0000313" key="1">
    <source>
        <dbReference type="EMBL" id="EDL85476.1"/>
    </source>
</evidence>
<gene>
    <name evidence="1" type="ORF">rCG_51806</name>
</gene>
<dbReference type="Proteomes" id="UP000234681">
    <property type="component" value="Chromosome 2"/>
</dbReference>
<dbReference type="EMBL" id="CH474015">
    <property type="protein sequence ID" value="EDL85476.1"/>
    <property type="molecule type" value="Genomic_DNA"/>
</dbReference>
<reference evidence="1 2" key="1">
    <citation type="submission" date="2005-09" db="EMBL/GenBank/DDBJ databases">
        <authorList>
            <person name="Mural R.J."/>
            <person name="Li P.W."/>
            <person name="Adams M.D."/>
            <person name="Amanatides P.G."/>
            <person name="Baden-Tillson H."/>
            <person name="Barnstead M."/>
            <person name="Chin S.H."/>
            <person name="Dew I."/>
            <person name="Evans C.A."/>
            <person name="Ferriera S."/>
            <person name="Flanigan M."/>
            <person name="Fosler C."/>
            <person name="Glodek A."/>
            <person name="Gu Z."/>
            <person name="Holt R.A."/>
            <person name="Jennings D."/>
            <person name="Kraft C.L."/>
            <person name="Lu F."/>
            <person name="Nguyen T."/>
            <person name="Nusskern D.R."/>
            <person name="Pfannkoch C.M."/>
            <person name="Sitter C."/>
            <person name="Sutton G.G."/>
            <person name="Venter J.C."/>
            <person name="Wang Z."/>
            <person name="Woodage T."/>
            <person name="Zheng X.H."/>
            <person name="Zhong F."/>
        </authorList>
    </citation>
    <scope>NUCLEOTIDE SEQUENCE [LARGE SCALE GENOMIC DNA]</scope>
    <source>
        <strain>BN</strain>
        <strain evidence="2">Sprague-Dawley</strain>
    </source>
</reference>
<name>A6K3M7_RAT</name>